<dbReference type="PANTHER" id="PTHR13693">
    <property type="entry name" value="CLASS II AMINOTRANSFERASE/8-AMINO-7-OXONONANOATE SYNTHASE"/>
    <property type="match status" value="1"/>
</dbReference>
<dbReference type="Gene3D" id="3.90.1150.10">
    <property type="entry name" value="Aspartate Aminotransferase, domain 1"/>
    <property type="match status" value="1"/>
</dbReference>
<organism evidence="14 15">
    <name type="scientific">Candidatus Nitrospira nitrosa</name>
    <dbReference type="NCBI Taxonomy" id="1742972"/>
    <lineage>
        <taxon>Bacteria</taxon>
        <taxon>Pseudomonadati</taxon>
        <taxon>Nitrospirota</taxon>
        <taxon>Nitrospiria</taxon>
        <taxon>Nitrospirales</taxon>
        <taxon>Nitrospiraceae</taxon>
        <taxon>Nitrospira</taxon>
    </lineage>
</organism>
<dbReference type="InterPro" id="IPR015424">
    <property type="entry name" value="PyrdxlP-dep_Trfase"/>
</dbReference>
<dbReference type="OrthoDB" id="9807157at2"/>
<dbReference type="InterPro" id="IPR015421">
    <property type="entry name" value="PyrdxlP-dep_Trfase_major"/>
</dbReference>
<evidence type="ECO:0000256" key="9">
    <source>
        <dbReference type="ARBA" id="ARBA00032610"/>
    </source>
</evidence>
<dbReference type="AlphaFoldDB" id="A0A0S4LEZ1"/>
<evidence type="ECO:0000256" key="5">
    <source>
        <dbReference type="ARBA" id="ARBA00013187"/>
    </source>
</evidence>
<proteinExistence type="inferred from homology"/>
<reference evidence="14 15" key="1">
    <citation type="submission" date="2015-10" db="EMBL/GenBank/DDBJ databases">
        <authorList>
            <person name="Gilbert D.G."/>
        </authorList>
    </citation>
    <scope>NUCLEOTIDE SEQUENCE [LARGE SCALE GENOMIC DNA]</scope>
    <source>
        <strain evidence="14">COMA1</strain>
    </source>
</reference>
<evidence type="ECO:0000256" key="12">
    <source>
        <dbReference type="RuleBase" id="RU003693"/>
    </source>
</evidence>
<evidence type="ECO:0000256" key="2">
    <source>
        <dbReference type="ARBA" id="ARBA00004746"/>
    </source>
</evidence>
<dbReference type="SUPFAM" id="SSF53383">
    <property type="entry name" value="PLP-dependent transferases"/>
    <property type="match status" value="1"/>
</dbReference>
<evidence type="ECO:0000256" key="3">
    <source>
        <dbReference type="ARBA" id="ARBA00010008"/>
    </source>
</evidence>
<comment type="similarity">
    <text evidence="3">Belongs to the class-II pyridoxal-phosphate-dependent aminotransferase family. BioF subfamily.</text>
</comment>
<evidence type="ECO:0000256" key="11">
    <source>
        <dbReference type="ARBA" id="ARBA00047715"/>
    </source>
</evidence>
<evidence type="ECO:0000256" key="4">
    <source>
        <dbReference type="ARBA" id="ARBA00011738"/>
    </source>
</evidence>
<keyword evidence="15" id="KW-1185">Reference proteome</keyword>
<evidence type="ECO:0000259" key="13">
    <source>
        <dbReference type="Pfam" id="PF00155"/>
    </source>
</evidence>
<evidence type="ECO:0000256" key="7">
    <source>
        <dbReference type="ARBA" id="ARBA00022756"/>
    </source>
</evidence>
<protein>
    <recommendedName>
        <fullName evidence="5">8-amino-7-oxononanoate synthase</fullName>
        <ecNumber evidence="5">2.3.1.47</ecNumber>
    </recommendedName>
    <alternativeName>
        <fullName evidence="9">7-keto-8-amino-pelargonic acid synthase</fullName>
    </alternativeName>
    <alternativeName>
        <fullName evidence="10">8-amino-7-ketopelargonate synthase</fullName>
    </alternativeName>
</protein>
<dbReference type="InterPro" id="IPR004839">
    <property type="entry name" value="Aminotransferase_I/II_large"/>
</dbReference>
<name>A0A0S4LEZ1_9BACT</name>
<keyword evidence="6 14" id="KW-0808">Transferase</keyword>
<dbReference type="STRING" id="1742972.COMA1_20685"/>
<dbReference type="EC" id="2.3.1.47" evidence="5"/>
<dbReference type="PROSITE" id="PS00599">
    <property type="entry name" value="AA_TRANSFER_CLASS_2"/>
    <property type="match status" value="1"/>
</dbReference>
<comment type="cofactor">
    <cofactor evidence="1 12">
        <name>pyridoxal 5'-phosphate</name>
        <dbReference type="ChEBI" id="CHEBI:597326"/>
    </cofactor>
</comment>
<dbReference type="Pfam" id="PF00155">
    <property type="entry name" value="Aminotran_1_2"/>
    <property type="match status" value="1"/>
</dbReference>
<sequence>MKQTTDVSAMTEAQKRALLKELWLRKENEKSREGVNGEISEEWCRVEKFPGCRLLTETGEMFKALAVENPYFSAHDGISDHLTMICGKEYINFSGYNYLGLSGHPEVSAGAKKAIDQYGTSVSASRIVSGEIPLHRELETALACIHNTEDAVALVSGYSTNVAVIGHLFGPQDLLVHDMLIHNSIITGCQLSGAKRLAFPHNDWNVLDTLLKQHRGRHERVLIIIEGVYSMDGDIPDLPRFIEVKERHKCMLMVDEAHAAGVIGPRGFGSHDHFGVNAGDVEIWMGTLSKSFASCGGYICGSKALIDNIKYNAPGAVLFSVGISPANAGAALTAAKIMMREPERAERLRARSSLFLERAKHRGLDTGLAGGTGVVPVIVGNSMRCLQLNQRLMRAGINVHPIMYPAVSEAASRLRFFITSNLTEAEVVYTVDTLAEELAALKQG</sequence>
<dbReference type="CDD" id="cd06454">
    <property type="entry name" value="KBL_like"/>
    <property type="match status" value="1"/>
</dbReference>
<dbReference type="GO" id="GO:0030170">
    <property type="term" value="F:pyridoxal phosphate binding"/>
    <property type="evidence" value="ECO:0007669"/>
    <property type="project" value="InterPro"/>
</dbReference>
<evidence type="ECO:0000256" key="10">
    <source>
        <dbReference type="ARBA" id="ARBA00033381"/>
    </source>
</evidence>
<dbReference type="InterPro" id="IPR050087">
    <property type="entry name" value="AON_synthase_class-II"/>
</dbReference>
<keyword evidence="7" id="KW-0093">Biotin biosynthesis</keyword>
<evidence type="ECO:0000313" key="14">
    <source>
        <dbReference type="EMBL" id="CUS36177.1"/>
    </source>
</evidence>
<dbReference type="Gene3D" id="3.40.640.10">
    <property type="entry name" value="Type I PLP-dependent aspartate aminotransferase-like (Major domain)"/>
    <property type="match status" value="1"/>
</dbReference>
<dbReference type="PANTHER" id="PTHR13693:SF100">
    <property type="entry name" value="8-AMINO-7-OXONONANOATE SYNTHASE"/>
    <property type="match status" value="1"/>
</dbReference>
<dbReference type="GO" id="GO:0008710">
    <property type="term" value="F:8-amino-7-oxononanoate synthase activity"/>
    <property type="evidence" value="ECO:0007669"/>
    <property type="project" value="UniProtKB-EC"/>
</dbReference>
<evidence type="ECO:0000256" key="8">
    <source>
        <dbReference type="ARBA" id="ARBA00022898"/>
    </source>
</evidence>
<dbReference type="InterPro" id="IPR015422">
    <property type="entry name" value="PyrdxlP-dep_Trfase_small"/>
</dbReference>
<dbReference type="InterPro" id="IPR001917">
    <property type="entry name" value="Aminotrans_II_pyridoxalP_BS"/>
</dbReference>
<comment type="pathway">
    <text evidence="2">Cofactor biosynthesis; biotin biosynthesis.</text>
</comment>
<comment type="subunit">
    <text evidence="4">Homodimer.</text>
</comment>
<dbReference type="GO" id="GO:0009102">
    <property type="term" value="P:biotin biosynthetic process"/>
    <property type="evidence" value="ECO:0007669"/>
    <property type="project" value="UniProtKB-KW"/>
</dbReference>
<keyword evidence="8 12" id="KW-0663">Pyridoxal phosphate</keyword>
<dbReference type="EMBL" id="CZQA01000008">
    <property type="protein sequence ID" value="CUS36177.1"/>
    <property type="molecule type" value="Genomic_DNA"/>
</dbReference>
<evidence type="ECO:0000256" key="6">
    <source>
        <dbReference type="ARBA" id="ARBA00022679"/>
    </source>
</evidence>
<keyword evidence="14" id="KW-0012">Acyltransferase</keyword>
<dbReference type="RefSeq" id="WP_090748750.1">
    <property type="nucleotide sequence ID" value="NZ_CZQA01000008.1"/>
</dbReference>
<evidence type="ECO:0000313" key="15">
    <source>
        <dbReference type="Proteomes" id="UP000199032"/>
    </source>
</evidence>
<comment type="catalytic activity">
    <reaction evidence="11">
        <text>6-carboxyhexanoyl-[ACP] + L-alanine + H(+) = (8S)-8-amino-7-oxononanoate + holo-[ACP] + CO2</text>
        <dbReference type="Rhea" id="RHEA:42288"/>
        <dbReference type="Rhea" id="RHEA-COMP:9685"/>
        <dbReference type="Rhea" id="RHEA-COMP:9955"/>
        <dbReference type="ChEBI" id="CHEBI:15378"/>
        <dbReference type="ChEBI" id="CHEBI:16526"/>
        <dbReference type="ChEBI" id="CHEBI:57972"/>
        <dbReference type="ChEBI" id="CHEBI:64479"/>
        <dbReference type="ChEBI" id="CHEBI:78846"/>
        <dbReference type="ChEBI" id="CHEBI:149468"/>
        <dbReference type="EC" id="2.3.1.47"/>
    </reaction>
</comment>
<evidence type="ECO:0000256" key="1">
    <source>
        <dbReference type="ARBA" id="ARBA00001933"/>
    </source>
</evidence>
<dbReference type="Proteomes" id="UP000199032">
    <property type="component" value="Unassembled WGS sequence"/>
</dbReference>
<feature type="domain" description="Aminotransferase class I/classII large" evidence="13">
    <location>
        <begin position="89"/>
        <end position="433"/>
    </location>
</feature>
<gene>
    <name evidence="14" type="ORF">COMA1_20685</name>
</gene>
<accession>A0A0S4LEZ1</accession>